<dbReference type="AlphaFoldDB" id="A0AAV6TKN0"/>
<dbReference type="EMBL" id="JAFNEN010002835">
    <property type="protein sequence ID" value="KAG8172312.1"/>
    <property type="molecule type" value="Genomic_DNA"/>
</dbReference>
<dbReference type="Proteomes" id="UP000827092">
    <property type="component" value="Unassembled WGS sequence"/>
</dbReference>
<evidence type="ECO:0000313" key="2">
    <source>
        <dbReference type="EMBL" id="KAG8172312.1"/>
    </source>
</evidence>
<feature type="non-terminal residue" evidence="2">
    <location>
        <position position="94"/>
    </location>
</feature>
<comment type="caution">
    <text evidence="2">The sequence shown here is derived from an EMBL/GenBank/DDBJ whole genome shotgun (WGS) entry which is preliminary data.</text>
</comment>
<dbReference type="Gene3D" id="2.60.40.10">
    <property type="entry name" value="Immunoglobulins"/>
    <property type="match status" value="1"/>
</dbReference>
<evidence type="ECO:0000259" key="1">
    <source>
        <dbReference type="PROSITE" id="PS50853"/>
    </source>
</evidence>
<dbReference type="InterPro" id="IPR003961">
    <property type="entry name" value="FN3_dom"/>
</dbReference>
<gene>
    <name evidence="2" type="ORF">JTE90_018530</name>
</gene>
<sequence>MPLSVVTISWRNRNSRSPSSLPGRVELFRAVEVKPNEATLQWSLSSDEQNGVITSYKVTYYVKGTGKRFYAYFEPTETKGVVKGLQPGMNYVFE</sequence>
<feature type="domain" description="Fibronectin type-III" evidence="1">
    <location>
        <begin position="21"/>
        <end position="94"/>
    </location>
</feature>
<evidence type="ECO:0000313" key="3">
    <source>
        <dbReference type="Proteomes" id="UP000827092"/>
    </source>
</evidence>
<reference evidence="2 3" key="1">
    <citation type="journal article" date="2022" name="Nat. Ecol. Evol.">
        <title>A masculinizing supergene underlies an exaggerated male reproductive morph in a spider.</title>
        <authorList>
            <person name="Hendrickx F."/>
            <person name="De Corte Z."/>
            <person name="Sonet G."/>
            <person name="Van Belleghem S.M."/>
            <person name="Kostlbacher S."/>
            <person name="Vangestel C."/>
        </authorList>
    </citation>
    <scope>NUCLEOTIDE SEQUENCE [LARGE SCALE GENOMIC DNA]</scope>
    <source>
        <strain evidence="2">W744_W776</strain>
    </source>
</reference>
<accession>A0AAV6TKN0</accession>
<dbReference type="InterPro" id="IPR036116">
    <property type="entry name" value="FN3_sf"/>
</dbReference>
<protein>
    <recommendedName>
        <fullName evidence="1">Fibronectin type-III domain-containing protein</fullName>
    </recommendedName>
</protein>
<name>A0AAV6TKN0_9ARAC</name>
<dbReference type="PROSITE" id="PS50853">
    <property type="entry name" value="FN3"/>
    <property type="match status" value="1"/>
</dbReference>
<dbReference type="SUPFAM" id="SSF49265">
    <property type="entry name" value="Fibronectin type III"/>
    <property type="match status" value="1"/>
</dbReference>
<dbReference type="InterPro" id="IPR013783">
    <property type="entry name" value="Ig-like_fold"/>
</dbReference>
<keyword evidence="3" id="KW-1185">Reference proteome</keyword>
<proteinExistence type="predicted"/>
<organism evidence="2 3">
    <name type="scientific">Oedothorax gibbosus</name>
    <dbReference type="NCBI Taxonomy" id="931172"/>
    <lineage>
        <taxon>Eukaryota</taxon>
        <taxon>Metazoa</taxon>
        <taxon>Ecdysozoa</taxon>
        <taxon>Arthropoda</taxon>
        <taxon>Chelicerata</taxon>
        <taxon>Arachnida</taxon>
        <taxon>Araneae</taxon>
        <taxon>Araneomorphae</taxon>
        <taxon>Entelegynae</taxon>
        <taxon>Araneoidea</taxon>
        <taxon>Linyphiidae</taxon>
        <taxon>Erigoninae</taxon>
        <taxon>Oedothorax</taxon>
    </lineage>
</organism>
<dbReference type="Pfam" id="PF00041">
    <property type="entry name" value="fn3"/>
    <property type="match status" value="1"/>
</dbReference>
<dbReference type="CDD" id="cd00063">
    <property type="entry name" value="FN3"/>
    <property type="match status" value="1"/>
</dbReference>